<evidence type="ECO:0000313" key="2">
    <source>
        <dbReference type="EMBL" id="RJF93613.1"/>
    </source>
</evidence>
<organism evidence="2 3">
    <name type="scientific">Sphingomonas cavernae</name>
    <dbReference type="NCBI Taxonomy" id="2320861"/>
    <lineage>
        <taxon>Bacteria</taxon>
        <taxon>Pseudomonadati</taxon>
        <taxon>Pseudomonadota</taxon>
        <taxon>Alphaproteobacteria</taxon>
        <taxon>Sphingomonadales</taxon>
        <taxon>Sphingomonadaceae</taxon>
        <taxon>Sphingomonas</taxon>
    </lineage>
</organism>
<keyword evidence="3" id="KW-1185">Reference proteome</keyword>
<protein>
    <submittedName>
        <fullName evidence="2">Uncharacterized protein</fullName>
    </submittedName>
</protein>
<comment type="caution">
    <text evidence="2">The sequence shown here is derived from an EMBL/GenBank/DDBJ whole genome shotgun (WGS) entry which is preliminary data.</text>
</comment>
<dbReference type="AlphaFoldDB" id="A0A418WQU4"/>
<sequence>MGRSIRRALWAGLLLLGASSPGWTTAAVAESALFPKQQRITESELDEIRGGFVLPNGMDISLGIEIQTLVNGALALRTVLTSMEPGVPSVFTAKSGASAGPASVTRGDGVTTTTLPGGGVVRVVEGAVSSPAPAEGEARIELTPNGPSVLTQLGSVQLEQDDRGAVVVLKGDSLELRHMIGNFTGSLVANTANDRSIDTVVTVNIDLHNSAVPIGNAMLRWESIAVDAAGRGVR</sequence>
<proteinExistence type="predicted"/>
<evidence type="ECO:0000313" key="3">
    <source>
        <dbReference type="Proteomes" id="UP000286100"/>
    </source>
</evidence>
<feature type="signal peptide" evidence="1">
    <location>
        <begin position="1"/>
        <end position="26"/>
    </location>
</feature>
<reference evidence="2 3" key="1">
    <citation type="submission" date="2018-09" db="EMBL/GenBank/DDBJ databases">
        <authorList>
            <person name="Zhu H."/>
        </authorList>
    </citation>
    <scope>NUCLEOTIDE SEQUENCE [LARGE SCALE GENOMIC DNA]</scope>
    <source>
        <strain evidence="2 3">K2R01-6</strain>
    </source>
</reference>
<keyword evidence="1" id="KW-0732">Signal</keyword>
<name>A0A418WQU4_9SPHN</name>
<gene>
    <name evidence="2" type="ORF">D3876_04685</name>
</gene>
<feature type="chain" id="PRO_5019374076" evidence="1">
    <location>
        <begin position="27"/>
        <end position="234"/>
    </location>
</feature>
<dbReference type="EMBL" id="QYUM01000002">
    <property type="protein sequence ID" value="RJF93613.1"/>
    <property type="molecule type" value="Genomic_DNA"/>
</dbReference>
<dbReference type="Proteomes" id="UP000286100">
    <property type="component" value="Unassembled WGS sequence"/>
</dbReference>
<accession>A0A418WQU4</accession>
<evidence type="ECO:0000256" key="1">
    <source>
        <dbReference type="SAM" id="SignalP"/>
    </source>
</evidence>